<accession>A0ABR8Z478</accession>
<protein>
    <submittedName>
        <fullName evidence="2">DUF1080 domain-containing protein</fullName>
    </submittedName>
</protein>
<dbReference type="Pfam" id="PF06439">
    <property type="entry name" value="3keto-disac_hyd"/>
    <property type="match status" value="1"/>
</dbReference>
<proteinExistence type="predicted"/>
<dbReference type="Proteomes" id="UP000661894">
    <property type="component" value="Unassembled WGS sequence"/>
</dbReference>
<feature type="domain" description="3-keto-alpha-glucoside-1,2-lyase/3-keto-2-hydroxy-glucal hydratase" evidence="1">
    <location>
        <begin position="38"/>
        <end position="213"/>
    </location>
</feature>
<dbReference type="InterPro" id="IPR010496">
    <property type="entry name" value="AL/BT2_dom"/>
</dbReference>
<dbReference type="RefSeq" id="WP_251840225.1">
    <property type="nucleotide sequence ID" value="NZ_JACSPO010000007.1"/>
</dbReference>
<name>A0ABR8Z478_9MICO</name>
<sequence length="219" mass="23725">MSSRTCTAAVVGALALAAGCTSPDPPDRPCPPSQDGDRVLFDGTRESLDRWRMAGPGSFELQEDCSLRTVGGMGLLWFPEELEDYRLRLDWKMAGDDNSGVFIGFPEPGDDPWVAVDEGYEIQIDATDAPDRTTGAVYLHQGADGAAVARALEPPGEWNTYEITVEGRTVTVHLNGVLVNSFDSDRSDGDLSGHVGLQNHGEDDDVYFRDIYVAELVDG</sequence>
<keyword evidence="3" id="KW-1185">Reference proteome</keyword>
<organism evidence="2 3">
    <name type="scientific">Oceanitalea stevensii</name>
    <dbReference type="NCBI Taxonomy" id="2763072"/>
    <lineage>
        <taxon>Bacteria</taxon>
        <taxon>Bacillati</taxon>
        <taxon>Actinomycetota</taxon>
        <taxon>Actinomycetes</taxon>
        <taxon>Micrococcales</taxon>
        <taxon>Bogoriellaceae</taxon>
        <taxon>Georgenia</taxon>
    </lineage>
</organism>
<evidence type="ECO:0000313" key="3">
    <source>
        <dbReference type="Proteomes" id="UP000661894"/>
    </source>
</evidence>
<evidence type="ECO:0000313" key="2">
    <source>
        <dbReference type="EMBL" id="MBD8063126.1"/>
    </source>
</evidence>
<dbReference type="Gene3D" id="2.60.120.560">
    <property type="entry name" value="Exo-inulinase, domain 1"/>
    <property type="match status" value="1"/>
</dbReference>
<comment type="caution">
    <text evidence="2">The sequence shown here is derived from an EMBL/GenBank/DDBJ whole genome shotgun (WGS) entry which is preliminary data.</text>
</comment>
<gene>
    <name evidence="2" type="ORF">H9624_12440</name>
</gene>
<evidence type="ECO:0000259" key="1">
    <source>
        <dbReference type="Pfam" id="PF06439"/>
    </source>
</evidence>
<reference evidence="2 3" key="1">
    <citation type="submission" date="2020-08" db="EMBL/GenBank/DDBJ databases">
        <title>A Genomic Blueprint of the Chicken Gut Microbiome.</title>
        <authorList>
            <person name="Gilroy R."/>
            <person name="Ravi A."/>
            <person name="Getino M."/>
            <person name="Pursley I."/>
            <person name="Horton D.L."/>
            <person name="Alikhan N.-F."/>
            <person name="Baker D."/>
            <person name="Gharbi K."/>
            <person name="Hall N."/>
            <person name="Watson M."/>
            <person name="Adriaenssens E.M."/>
            <person name="Foster-Nyarko E."/>
            <person name="Jarju S."/>
            <person name="Secka A."/>
            <person name="Antonio M."/>
            <person name="Oren A."/>
            <person name="Chaudhuri R."/>
            <person name="La Ragione R.M."/>
            <person name="Hildebrand F."/>
            <person name="Pallen M.J."/>
        </authorList>
    </citation>
    <scope>NUCLEOTIDE SEQUENCE [LARGE SCALE GENOMIC DNA]</scope>
    <source>
        <strain evidence="2 3">Sa1BUA1</strain>
    </source>
</reference>
<dbReference type="PROSITE" id="PS51257">
    <property type="entry name" value="PROKAR_LIPOPROTEIN"/>
    <property type="match status" value="1"/>
</dbReference>
<dbReference type="EMBL" id="JACSPO010000007">
    <property type="protein sequence ID" value="MBD8063126.1"/>
    <property type="molecule type" value="Genomic_DNA"/>
</dbReference>